<protein>
    <recommendedName>
        <fullName evidence="3">Lysine-N-methylase</fullName>
    </recommendedName>
</protein>
<dbReference type="NCBIfam" id="NF038110">
    <property type="entry name" value="Lys_methyl_FliB"/>
    <property type="match status" value="1"/>
</dbReference>
<dbReference type="AlphaFoldDB" id="A0A2B9E944"/>
<dbReference type="RefSeq" id="WP_098776016.1">
    <property type="nucleotide sequence ID" value="NZ_NUHO01000024.1"/>
</dbReference>
<name>A0A2B9E944_BACCE</name>
<evidence type="ECO:0000313" key="2">
    <source>
        <dbReference type="Proteomes" id="UP000222054"/>
    </source>
</evidence>
<reference evidence="1 2" key="1">
    <citation type="submission" date="2017-09" db="EMBL/GenBank/DDBJ databases">
        <title>Large-scale bioinformatics analysis of Bacillus genomes uncovers conserved roles of natural products in bacterial physiology.</title>
        <authorList>
            <consortium name="Agbiome Team Llc"/>
            <person name="Bleich R.M."/>
            <person name="Grubbs K.J."/>
            <person name="Santa Maria K.C."/>
            <person name="Allen S.E."/>
            <person name="Farag S."/>
            <person name="Shank E.A."/>
            <person name="Bowers A."/>
        </authorList>
    </citation>
    <scope>NUCLEOTIDE SEQUENCE [LARGE SCALE GENOMIC DNA]</scope>
    <source>
        <strain evidence="1 2">AFS053130</strain>
    </source>
</reference>
<organism evidence="1 2">
    <name type="scientific">Bacillus cereus</name>
    <dbReference type="NCBI Taxonomy" id="1396"/>
    <lineage>
        <taxon>Bacteria</taxon>
        <taxon>Bacillati</taxon>
        <taxon>Bacillota</taxon>
        <taxon>Bacilli</taxon>
        <taxon>Bacillales</taxon>
        <taxon>Bacillaceae</taxon>
        <taxon>Bacillus</taxon>
        <taxon>Bacillus cereus group</taxon>
    </lineage>
</organism>
<dbReference type="EMBL" id="NUHO01000024">
    <property type="protein sequence ID" value="PGM96347.1"/>
    <property type="molecule type" value="Genomic_DNA"/>
</dbReference>
<accession>A0A2B9E944</accession>
<dbReference type="Proteomes" id="UP000222054">
    <property type="component" value="Unassembled WGS sequence"/>
</dbReference>
<sequence length="407" mass="47866">MSKLFVAEYISKFSCIGSKCEDNCCGKWIVQVDKKSYEQYEKLEREGVADFLQFIEKNNTSTHEYDFATLKMNSDKMCPLLTEEGLCQIHRDYGFDALCDTCKHYPKIIRKMNDAYYQTGDLSCPEMVRVVLLSKNLAEWKLVMTENPIDQVLADKITVNRNYMKNINRNIKDIFEQRHLSLSQRIWLIGIFIGQLHTAIKDKKGTNKAIALAEKEVKRRMKEEASHFIESKMSIMLPGIVKIGNSFLTEEIKHSTIVRRVSECVDLFKEGMQIQNKDKIIVKEFANMYRKNRDAFYQPFFAEHEYILENYCWYYFQHEIFPYHASNLPKKYLLFVIEFSILKLFLVGISASSSGLNEQIIVQLFQTYSKWLTHSEEDYAAYIVAIHDQLYERTQDFYEMVNILTSE</sequence>
<proteinExistence type="predicted"/>
<gene>
    <name evidence="1" type="ORF">CN958_04680</name>
</gene>
<evidence type="ECO:0000313" key="1">
    <source>
        <dbReference type="EMBL" id="PGM96347.1"/>
    </source>
</evidence>
<comment type="caution">
    <text evidence="1">The sequence shown here is derived from an EMBL/GenBank/DDBJ whole genome shotgun (WGS) entry which is preliminary data.</text>
</comment>
<evidence type="ECO:0008006" key="3">
    <source>
        <dbReference type="Google" id="ProtNLM"/>
    </source>
</evidence>